<dbReference type="PANTHER" id="PTHR17630">
    <property type="entry name" value="DIENELACTONE HYDROLASE"/>
    <property type="match status" value="1"/>
</dbReference>
<dbReference type="SUPFAM" id="SSF53474">
    <property type="entry name" value="alpha/beta-Hydrolases"/>
    <property type="match status" value="1"/>
</dbReference>
<sequence>MSCPRCAEGYILPGEPKGSIQPDFSGAYLAPNPDAETTASDRAVIVLTDVFGLPLKNPKLIADTLAERLRCDVWVPDYFNGRPIFGLDVMEPPQREDDQLTIWDWLRILCKTILPNLGALWSNRPSVVDQRVASVRPNFLMFQQSNEESNVGRLILPQFISLLKEKKGYKKIGAVGYCFGGTACIRLASTGLIDGGVICHPGPFSIPQVRAIRSPVAWVCAERDEFFPNSKQHQSEAEFAGRKDTDRFVDYEFKEYKGTVHGFACRPNLQKPEVVESYKSALDQTASWFEKTLVS</sequence>
<dbReference type="Pfam" id="PF01738">
    <property type="entry name" value="DLH"/>
    <property type="match status" value="1"/>
</dbReference>
<gene>
    <name evidence="2" type="ORF">EST38_g2982</name>
</gene>
<dbReference type="STRING" id="2316362.A0A4V1Q4Q0"/>
<reference evidence="2 3" key="1">
    <citation type="submission" date="2019-01" db="EMBL/GenBank/DDBJ databases">
        <title>Draft genome sequence of Psathyrella aberdarensis IHI B618.</title>
        <authorList>
            <person name="Buettner E."/>
            <person name="Kellner H."/>
        </authorList>
    </citation>
    <scope>NUCLEOTIDE SEQUENCE [LARGE SCALE GENOMIC DNA]</scope>
    <source>
        <strain evidence="2 3">IHI B618</strain>
    </source>
</reference>
<dbReference type="InterPro" id="IPR029058">
    <property type="entry name" value="AB_hydrolase_fold"/>
</dbReference>
<evidence type="ECO:0000313" key="3">
    <source>
        <dbReference type="Proteomes" id="UP000290288"/>
    </source>
</evidence>
<evidence type="ECO:0000313" key="2">
    <source>
        <dbReference type="EMBL" id="RXW22858.1"/>
    </source>
</evidence>
<dbReference type="Gene3D" id="3.40.50.1820">
    <property type="entry name" value="alpha/beta hydrolase"/>
    <property type="match status" value="1"/>
</dbReference>
<keyword evidence="3" id="KW-1185">Reference proteome</keyword>
<proteinExistence type="predicted"/>
<dbReference type="EMBL" id="SDEE01000058">
    <property type="protein sequence ID" value="RXW22858.1"/>
    <property type="molecule type" value="Genomic_DNA"/>
</dbReference>
<dbReference type="GO" id="GO:0016787">
    <property type="term" value="F:hydrolase activity"/>
    <property type="evidence" value="ECO:0007669"/>
    <property type="project" value="InterPro"/>
</dbReference>
<dbReference type="AlphaFoldDB" id="A0A4V1Q4Q0"/>
<dbReference type="PANTHER" id="PTHR17630:SF44">
    <property type="entry name" value="PROTEIN AIM2"/>
    <property type="match status" value="1"/>
</dbReference>
<evidence type="ECO:0000259" key="1">
    <source>
        <dbReference type="Pfam" id="PF01738"/>
    </source>
</evidence>
<protein>
    <recommendedName>
        <fullName evidence="1">Dienelactone hydrolase domain-containing protein</fullName>
    </recommendedName>
</protein>
<accession>A0A4V1Q4Q0</accession>
<feature type="domain" description="Dienelactone hydrolase" evidence="1">
    <location>
        <begin position="40"/>
        <end position="292"/>
    </location>
</feature>
<dbReference type="OrthoDB" id="10019231at2759"/>
<comment type="caution">
    <text evidence="2">The sequence shown here is derived from an EMBL/GenBank/DDBJ whole genome shotgun (WGS) entry which is preliminary data.</text>
</comment>
<dbReference type="Proteomes" id="UP000290288">
    <property type="component" value="Unassembled WGS sequence"/>
</dbReference>
<dbReference type="InterPro" id="IPR002925">
    <property type="entry name" value="Dienelactn_hydro"/>
</dbReference>
<name>A0A4V1Q4Q0_9AGAR</name>
<organism evidence="2 3">
    <name type="scientific">Candolleomyces aberdarensis</name>
    <dbReference type="NCBI Taxonomy" id="2316362"/>
    <lineage>
        <taxon>Eukaryota</taxon>
        <taxon>Fungi</taxon>
        <taxon>Dikarya</taxon>
        <taxon>Basidiomycota</taxon>
        <taxon>Agaricomycotina</taxon>
        <taxon>Agaricomycetes</taxon>
        <taxon>Agaricomycetidae</taxon>
        <taxon>Agaricales</taxon>
        <taxon>Agaricineae</taxon>
        <taxon>Psathyrellaceae</taxon>
        <taxon>Candolleomyces</taxon>
    </lineage>
</organism>